<feature type="non-terminal residue" evidence="2">
    <location>
        <position position="1"/>
    </location>
</feature>
<name>A0A9D2AFW7_9FIRM</name>
<proteinExistence type="predicted"/>
<feature type="transmembrane region" description="Helical" evidence="1">
    <location>
        <begin position="12"/>
        <end position="28"/>
    </location>
</feature>
<gene>
    <name evidence="2" type="ORF">H9741_06170</name>
</gene>
<comment type="caution">
    <text evidence="2">The sequence shown here is derived from an EMBL/GenBank/DDBJ whole genome shotgun (WGS) entry which is preliminary data.</text>
</comment>
<reference evidence="2" key="1">
    <citation type="journal article" date="2021" name="PeerJ">
        <title>Extensive microbial diversity within the chicken gut microbiome revealed by metagenomics and culture.</title>
        <authorList>
            <person name="Gilroy R."/>
            <person name="Ravi A."/>
            <person name="Getino M."/>
            <person name="Pursley I."/>
            <person name="Horton D.L."/>
            <person name="Alikhan N.F."/>
            <person name="Baker D."/>
            <person name="Gharbi K."/>
            <person name="Hall N."/>
            <person name="Watson M."/>
            <person name="Adriaenssens E.M."/>
            <person name="Foster-Nyarko E."/>
            <person name="Jarju S."/>
            <person name="Secka A."/>
            <person name="Antonio M."/>
            <person name="Oren A."/>
            <person name="Chaudhuri R.R."/>
            <person name="La Ragione R."/>
            <person name="Hildebrand F."/>
            <person name="Pallen M.J."/>
        </authorList>
    </citation>
    <scope>NUCLEOTIDE SEQUENCE</scope>
    <source>
        <strain evidence="2">811</strain>
    </source>
</reference>
<keyword evidence="1" id="KW-1133">Transmembrane helix</keyword>
<keyword evidence="1" id="KW-0812">Transmembrane</keyword>
<evidence type="ECO:0000313" key="2">
    <source>
        <dbReference type="EMBL" id="HIX08036.1"/>
    </source>
</evidence>
<reference evidence="2" key="2">
    <citation type="submission" date="2021-04" db="EMBL/GenBank/DDBJ databases">
        <authorList>
            <person name="Gilroy R."/>
        </authorList>
    </citation>
    <scope>NUCLEOTIDE SEQUENCE</scope>
    <source>
        <strain evidence="2">811</strain>
    </source>
</reference>
<dbReference type="Proteomes" id="UP000824204">
    <property type="component" value="Unassembled WGS sequence"/>
</dbReference>
<sequence>QMVFAHIHYNRFLELCAILFLLISFFCHKNMHLQKCLTFGVHIKPRPFFVLQTPRQAAFCAKKNVKRVKIFAECVEIFLKIWYSI</sequence>
<accession>A0A9D2AFW7</accession>
<evidence type="ECO:0000256" key="1">
    <source>
        <dbReference type="SAM" id="Phobius"/>
    </source>
</evidence>
<dbReference type="AlphaFoldDB" id="A0A9D2AFW7"/>
<evidence type="ECO:0000313" key="3">
    <source>
        <dbReference type="Proteomes" id="UP000824204"/>
    </source>
</evidence>
<organism evidence="2 3">
    <name type="scientific">Candidatus Borkfalkia faecipullorum</name>
    <dbReference type="NCBI Taxonomy" id="2838510"/>
    <lineage>
        <taxon>Bacteria</taxon>
        <taxon>Bacillati</taxon>
        <taxon>Bacillota</taxon>
        <taxon>Clostridia</taxon>
        <taxon>Christensenellales</taxon>
        <taxon>Christensenellaceae</taxon>
        <taxon>Candidatus Borkfalkia</taxon>
    </lineage>
</organism>
<protein>
    <submittedName>
        <fullName evidence="2">Uncharacterized protein</fullName>
    </submittedName>
</protein>
<dbReference type="EMBL" id="DXFX01000078">
    <property type="protein sequence ID" value="HIX08036.1"/>
    <property type="molecule type" value="Genomic_DNA"/>
</dbReference>
<keyword evidence="1" id="KW-0472">Membrane</keyword>